<dbReference type="PIRSF" id="PIRSF004848">
    <property type="entry name" value="YBL036c_PLPDEIII"/>
    <property type="match status" value="1"/>
</dbReference>
<feature type="domain" description="Alanine racemase N-terminal" evidence="4">
    <location>
        <begin position="34"/>
        <end position="246"/>
    </location>
</feature>
<keyword evidence="6" id="KW-1185">Reference proteome</keyword>
<comment type="caution">
    <text evidence="5">The sequence shown here is derived from an EMBL/GenBank/DDBJ whole genome shotgun (WGS) entry which is preliminary data.</text>
</comment>
<comment type="similarity">
    <text evidence="2 3">Belongs to the pyridoxal phosphate-binding protein YggS/PROSC family.</text>
</comment>
<dbReference type="Pfam" id="PF01168">
    <property type="entry name" value="Ala_racemase_N"/>
    <property type="match status" value="1"/>
</dbReference>
<accession>A0ABW1SCK9</accession>
<dbReference type="Proteomes" id="UP001596303">
    <property type="component" value="Unassembled WGS sequence"/>
</dbReference>
<dbReference type="SUPFAM" id="SSF51419">
    <property type="entry name" value="PLP-binding barrel"/>
    <property type="match status" value="1"/>
</dbReference>
<dbReference type="CDD" id="cd00635">
    <property type="entry name" value="PLPDE_III_YBL036c_like"/>
    <property type="match status" value="1"/>
</dbReference>
<dbReference type="InterPro" id="IPR011078">
    <property type="entry name" value="PyrdxlP_homeostasis"/>
</dbReference>
<sequence>MAFDGWLLARQKPFYVLSLAQKRRAALSETFQRHLDEIEDRILKACQKAGRSERPELVAVSKRQSEDRIEAALASGVRIFGENRVQEAQERWSERRSVYPDLKLRLIGPLQSKKSEDAVALFDTIDVLDREKLCRTLADAIQKLGKAPDILVQVNTGEEPQKSGVLPSELSDFIDRVCPDYDISPVGLMCIPPADEPAGPHFALLARLAERHGLTQLSMGMSGDFETAILYGATHVRVGSALFGARDS</sequence>
<dbReference type="PANTHER" id="PTHR10146">
    <property type="entry name" value="PROLINE SYNTHETASE CO-TRANSCRIBED BACTERIAL HOMOLOG PROTEIN"/>
    <property type="match status" value="1"/>
</dbReference>
<evidence type="ECO:0000256" key="3">
    <source>
        <dbReference type="RuleBase" id="RU004514"/>
    </source>
</evidence>
<keyword evidence="1 2" id="KW-0663">Pyridoxal phosphate</keyword>
<evidence type="ECO:0000313" key="6">
    <source>
        <dbReference type="Proteomes" id="UP001596303"/>
    </source>
</evidence>
<dbReference type="InterPro" id="IPR029066">
    <property type="entry name" value="PLP-binding_barrel"/>
</dbReference>
<evidence type="ECO:0000256" key="2">
    <source>
        <dbReference type="HAMAP-Rule" id="MF_02087"/>
    </source>
</evidence>
<feature type="modified residue" description="N6-(pyridoxal phosphate)lysine" evidence="2">
    <location>
        <position position="62"/>
    </location>
</feature>
<comment type="function">
    <text evidence="2">Pyridoxal 5'-phosphate (PLP)-binding protein, which is involved in PLP homeostasis.</text>
</comment>
<evidence type="ECO:0000256" key="1">
    <source>
        <dbReference type="ARBA" id="ARBA00022898"/>
    </source>
</evidence>
<evidence type="ECO:0000313" key="5">
    <source>
        <dbReference type="EMBL" id="MFC6199275.1"/>
    </source>
</evidence>
<dbReference type="PANTHER" id="PTHR10146:SF14">
    <property type="entry name" value="PYRIDOXAL PHOSPHATE HOMEOSTASIS PROTEIN"/>
    <property type="match status" value="1"/>
</dbReference>
<dbReference type="Gene3D" id="3.20.20.10">
    <property type="entry name" value="Alanine racemase"/>
    <property type="match status" value="1"/>
</dbReference>
<dbReference type="NCBIfam" id="TIGR00044">
    <property type="entry name" value="YggS family pyridoxal phosphate-dependent enzyme"/>
    <property type="match status" value="1"/>
</dbReference>
<organism evidence="5 6">
    <name type="scientific">Ponticaulis profundi</name>
    <dbReference type="NCBI Taxonomy" id="2665222"/>
    <lineage>
        <taxon>Bacteria</taxon>
        <taxon>Pseudomonadati</taxon>
        <taxon>Pseudomonadota</taxon>
        <taxon>Alphaproteobacteria</taxon>
        <taxon>Hyphomonadales</taxon>
        <taxon>Hyphomonadaceae</taxon>
        <taxon>Ponticaulis</taxon>
    </lineage>
</organism>
<proteinExistence type="inferred from homology"/>
<dbReference type="HAMAP" id="MF_02087">
    <property type="entry name" value="PLP_homeostasis"/>
    <property type="match status" value="1"/>
</dbReference>
<protein>
    <recommendedName>
        <fullName evidence="2">Pyridoxal phosphate homeostasis protein</fullName>
        <shortName evidence="2">PLP homeostasis protein</shortName>
    </recommendedName>
</protein>
<dbReference type="InterPro" id="IPR001608">
    <property type="entry name" value="Ala_racemase_N"/>
</dbReference>
<evidence type="ECO:0000259" key="4">
    <source>
        <dbReference type="Pfam" id="PF01168"/>
    </source>
</evidence>
<dbReference type="EMBL" id="JBHSSW010000028">
    <property type="protein sequence ID" value="MFC6199275.1"/>
    <property type="molecule type" value="Genomic_DNA"/>
</dbReference>
<name>A0ABW1SCK9_9PROT</name>
<reference evidence="6" key="1">
    <citation type="journal article" date="2019" name="Int. J. Syst. Evol. Microbiol.">
        <title>The Global Catalogue of Microorganisms (GCM) 10K type strain sequencing project: providing services to taxonomists for standard genome sequencing and annotation.</title>
        <authorList>
            <consortium name="The Broad Institute Genomics Platform"/>
            <consortium name="The Broad Institute Genome Sequencing Center for Infectious Disease"/>
            <person name="Wu L."/>
            <person name="Ma J."/>
        </authorList>
    </citation>
    <scope>NUCLEOTIDE SEQUENCE [LARGE SCALE GENOMIC DNA]</scope>
    <source>
        <strain evidence="6">CGMCC-1.15741</strain>
    </source>
</reference>
<gene>
    <name evidence="5" type="ORF">ACFQDM_14405</name>
</gene>